<dbReference type="GO" id="GO:0005829">
    <property type="term" value="C:cytosol"/>
    <property type="evidence" value="ECO:0007669"/>
    <property type="project" value="TreeGrafter"/>
</dbReference>
<comment type="pathway">
    <text evidence="2">Amino-acid biosynthesis; L-lysine biosynthesis via DAP pathway; DL-2,6-diaminopimelate from LL-2,6-diaminopimelate: step 1/1.</text>
</comment>
<keyword evidence="6" id="KW-0028">Amino-acid biosynthesis</keyword>
<evidence type="ECO:0000256" key="6">
    <source>
        <dbReference type="ARBA" id="ARBA00022605"/>
    </source>
</evidence>
<dbReference type="EnsemblMetazoa" id="AMAM000952-RA">
    <property type="protein sequence ID" value="AMAM000952-PA"/>
    <property type="gene ID" value="AMAM000952"/>
</dbReference>
<dbReference type="VEuPathDB" id="VectorBase:AMAM000952"/>
<dbReference type="FunFam" id="3.10.310.10:FF:000002">
    <property type="entry name" value="Diaminopimelate epimerase"/>
    <property type="match status" value="1"/>
</dbReference>
<dbReference type="HAMAP" id="MF_00197">
    <property type="entry name" value="DAP_epimerase"/>
    <property type="match status" value="1"/>
</dbReference>
<dbReference type="NCBIfam" id="TIGR00652">
    <property type="entry name" value="DapF"/>
    <property type="match status" value="1"/>
</dbReference>
<dbReference type="InterPro" id="IPR018510">
    <property type="entry name" value="DAP_epimerase_AS"/>
</dbReference>
<dbReference type="InterPro" id="IPR001653">
    <property type="entry name" value="DAP_epimerase_DapF"/>
</dbReference>
<dbReference type="FunFam" id="3.10.310.10:FF:000001">
    <property type="entry name" value="Diaminopimelate epimerase"/>
    <property type="match status" value="1"/>
</dbReference>
<dbReference type="SUPFAM" id="SSF54506">
    <property type="entry name" value="Diaminopimelate epimerase-like"/>
    <property type="match status" value="1"/>
</dbReference>
<comment type="similarity">
    <text evidence="3">Belongs to the diaminopimelate epimerase family.</text>
</comment>
<evidence type="ECO:0000256" key="4">
    <source>
        <dbReference type="ARBA" id="ARBA00013080"/>
    </source>
</evidence>
<dbReference type="EC" id="5.1.1.7" evidence="4"/>
<keyword evidence="11" id="KW-1185">Reference proteome</keyword>
<evidence type="ECO:0000256" key="5">
    <source>
        <dbReference type="ARBA" id="ARBA00022490"/>
    </source>
</evidence>
<name>A0A182S714_9DIPT</name>
<proteinExistence type="inferred from homology"/>
<comment type="catalytic activity">
    <reaction evidence="9">
        <text>(2S,6S)-2,6-diaminopimelate = meso-2,6-diaminopimelate</text>
        <dbReference type="Rhea" id="RHEA:15393"/>
        <dbReference type="ChEBI" id="CHEBI:57609"/>
        <dbReference type="ChEBI" id="CHEBI:57791"/>
        <dbReference type="EC" id="5.1.1.7"/>
    </reaction>
</comment>
<evidence type="ECO:0000313" key="11">
    <source>
        <dbReference type="Proteomes" id="UP000075901"/>
    </source>
</evidence>
<dbReference type="InterPro" id="IPR007435">
    <property type="entry name" value="DUF484"/>
</dbReference>
<organism evidence="10 11">
    <name type="scientific">Anopheles maculatus</name>
    <dbReference type="NCBI Taxonomy" id="74869"/>
    <lineage>
        <taxon>Eukaryota</taxon>
        <taxon>Metazoa</taxon>
        <taxon>Ecdysozoa</taxon>
        <taxon>Arthropoda</taxon>
        <taxon>Hexapoda</taxon>
        <taxon>Insecta</taxon>
        <taxon>Pterygota</taxon>
        <taxon>Neoptera</taxon>
        <taxon>Endopterygota</taxon>
        <taxon>Diptera</taxon>
        <taxon>Nematocera</taxon>
        <taxon>Culicoidea</taxon>
        <taxon>Culicidae</taxon>
        <taxon>Anophelinae</taxon>
        <taxon>Anopheles</taxon>
        <taxon>Anopheles maculatus group</taxon>
    </lineage>
</organism>
<keyword evidence="8" id="KW-0413">Isomerase</keyword>
<dbReference type="UniPathway" id="UPA00034">
    <property type="reaction ID" value="UER00025"/>
</dbReference>
<evidence type="ECO:0000256" key="3">
    <source>
        <dbReference type="ARBA" id="ARBA00010219"/>
    </source>
</evidence>
<evidence type="ECO:0000256" key="7">
    <source>
        <dbReference type="ARBA" id="ARBA00023154"/>
    </source>
</evidence>
<sequence length="338" mass="37918">MVVDAVTQNVYFSPELIRRLADRHLGVGFDQMLIVEPPYDPELDFHYRIFNADGSEVAQCGNGARCFARFVRLKGLTNKRDIRVSTQTGRMVLSVTDDDQVCVNMGEPNFDPQVVPFRATKAEKTYIMRAAEHTVLCGVVSMGNPHCVLQVDDVKTAKVEFLGPVLEGHERFPERANIGFMQVVSREHIKLRVYERGAGETQACGSGACAAVAIGIQQELLSEEVHVELPGGSLHIQDQAVTDIELDDEIIMQYLLQNPDFFIRNARQVEQMRVPHPVRGTVSLVEWHLARQRNHITQLEEEITLLMEQASANETLFARLLHLQADLATASSLQDMLN</sequence>
<dbReference type="PANTHER" id="PTHR31689">
    <property type="entry name" value="DIAMINOPIMELATE EPIMERASE, CHLOROPLASTIC"/>
    <property type="match status" value="1"/>
</dbReference>
<dbReference type="AlphaFoldDB" id="A0A182S714"/>
<protein>
    <recommendedName>
        <fullName evidence="4">diaminopimelate epimerase</fullName>
        <ecNumber evidence="4">5.1.1.7</ecNumber>
    </recommendedName>
</protein>
<keyword evidence="7" id="KW-0457">Lysine biosynthesis</keyword>
<dbReference type="Proteomes" id="UP000075901">
    <property type="component" value="Unassembled WGS sequence"/>
</dbReference>
<dbReference type="PROSITE" id="PS01326">
    <property type="entry name" value="DAP_EPIMERASE"/>
    <property type="match status" value="1"/>
</dbReference>
<dbReference type="PANTHER" id="PTHR31689:SF0">
    <property type="entry name" value="DIAMINOPIMELATE EPIMERASE"/>
    <property type="match status" value="1"/>
</dbReference>
<dbReference type="GO" id="GO:0009089">
    <property type="term" value="P:lysine biosynthetic process via diaminopimelate"/>
    <property type="evidence" value="ECO:0007669"/>
    <property type="project" value="UniProtKB-UniPathway"/>
</dbReference>
<accession>A0A182S714</accession>
<keyword evidence="5" id="KW-0963">Cytoplasm</keyword>
<evidence type="ECO:0000256" key="9">
    <source>
        <dbReference type="ARBA" id="ARBA00051712"/>
    </source>
</evidence>
<evidence type="ECO:0000256" key="2">
    <source>
        <dbReference type="ARBA" id="ARBA00005196"/>
    </source>
</evidence>
<dbReference type="Gene3D" id="3.10.310.10">
    <property type="entry name" value="Diaminopimelate Epimerase, Chain A, domain 1"/>
    <property type="match status" value="2"/>
</dbReference>
<evidence type="ECO:0000256" key="1">
    <source>
        <dbReference type="ARBA" id="ARBA00004496"/>
    </source>
</evidence>
<reference evidence="10" key="2">
    <citation type="submission" date="2020-05" db="UniProtKB">
        <authorList>
            <consortium name="EnsemblMetazoa"/>
        </authorList>
    </citation>
    <scope>IDENTIFICATION</scope>
    <source>
        <strain evidence="10">maculatus3</strain>
    </source>
</reference>
<reference evidence="11" key="1">
    <citation type="submission" date="2013-09" db="EMBL/GenBank/DDBJ databases">
        <title>The Genome Sequence of Anopheles maculatus species B.</title>
        <authorList>
            <consortium name="The Broad Institute Genomics Platform"/>
            <person name="Neafsey D.E."/>
            <person name="Besansky N."/>
            <person name="Howell P."/>
            <person name="Walton C."/>
            <person name="Young S.K."/>
            <person name="Zeng Q."/>
            <person name="Gargeya S."/>
            <person name="Fitzgerald M."/>
            <person name="Haas B."/>
            <person name="Abouelleil A."/>
            <person name="Allen A.W."/>
            <person name="Alvarado L."/>
            <person name="Arachchi H.M."/>
            <person name="Berlin A.M."/>
            <person name="Chapman S.B."/>
            <person name="Gainer-Dewar J."/>
            <person name="Goldberg J."/>
            <person name="Griggs A."/>
            <person name="Gujja S."/>
            <person name="Hansen M."/>
            <person name="Howarth C."/>
            <person name="Imamovic A."/>
            <person name="Ireland A."/>
            <person name="Larimer J."/>
            <person name="McCowan C."/>
            <person name="Murphy C."/>
            <person name="Pearson M."/>
            <person name="Poon T.W."/>
            <person name="Priest M."/>
            <person name="Roberts A."/>
            <person name="Saif S."/>
            <person name="Shea T."/>
            <person name="Sisk P."/>
            <person name="Sykes S."/>
            <person name="Wortman J."/>
            <person name="Nusbaum C."/>
            <person name="Birren B."/>
        </authorList>
    </citation>
    <scope>NUCLEOTIDE SEQUENCE [LARGE SCALE GENOMIC DNA]</scope>
    <source>
        <strain evidence="11">maculatus3</strain>
    </source>
</reference>
<dbReference type="Pfam" id="PF04340">
    <property type="entry name" value="DUF484"/>
    <property type="match status" value="1"/>
</dbReference>
<comment type="subcellular location">
    <subcellularLocation>
        <location evidence="1">Cytoplasm</location>
    </subcellularLocation>
</comment>
<dbReference type="Pfam" id="PF01678">
    <property type="entry name" value="DAP_epimerase"/>
    <property type="match status" value="1"/>
</dbReference>
<dbReference type="InterPro" id="IPR029016">
    <property type="entry name" value="GAF-like_dom_sf"/>
</dbReference>
<evidence type="ECO:0000313" key="10">
    <source>
        <dbReference type="EnsemblMetazoa" id="AMAM000952-PA"/>
    </source>
</evidence>
<evidence type="ECO:0000256" key="8">
    <source>
        <dbReference type="ARBA" id="ARBA00023235"/>
    </source>
</evidence>
<dbReference type="GO" id="GO:0008837">
    <property type="term" value="F:diaminopimelate epimerase activity"/>
    <property type="evidence" value="ECO:0007669"/>
    <property type="project" value="UniProtKB-EC"/>
</dbReference>
<dbReference type="Gene3D" id="3.30.450.40">
    <property type="match status" value="1"/>
</dbReference>